<evidence type="ECO:0000313" key="2">
    <source>
        <dbReference type="Proteomes" id="UP000054805"/>
    </source>
</evidence>
<evidence type="ECO:0000313" key="1">
    <source>
        <dbReference type="EMBL" id="KRZ21088.1"/>
    </source>
</evidence>
<dbReference type="Proteomes" id="UP000054805">
    <property type="component" value="Unassembled WGS sequence"/>
</dbReference>
<accession>A0A0V1IEQ0</accession>
<sequence length="135" mass="15640">MPLEKKKAALYFEDEISSYKSNRTSKIREALQKSSACPTLTDVLSTTILNTLYHNLWIKEKQVVCQNSFAKLYTLKWSKKDKWSCASLSKIGGILKKKTTNLWSVDFVCHFFPFMGGEWGREQFVQLFELRQTAS</sequence>
<comment type="caution">
    <text evidence="1">The sequence shown here is derived from an EMBL/GenBank/DDBJ whole genome shotgun (WGS) entry which is preliminary data.</text>
</comment>
<protein>
    <submittedName>
        <fullName evidence="1">Uncharacterized protein</fullName>
    </submittedName>
</protein>
<dbReference type="EMBL" id="JYDS01000218">
    <property type="protein sequence ID" value="KRZ21088.1"/>
    <property type="molecule type" value="Genomic_DNA"/>
</dbReference>
<proteinExistence type="predicted"/>
<name>A0A0V1IEQ0_TRIPS</name>
<gene>
    <name evidence="1" type="ORF">T4B_5948</name>
</gene>
<reference evidence="1 2" key="1">
    <citation type="submission" date="2015-01" db="EMBL/GenBank/DDBJ databases">
        <title>Evolution of Trichinella species and genotypes.</title>
        <authorList>
            <person name="Korhonen P.K."/>
            <person name="Edoardo P."/>
            <person name="Giuseppe L.R."/>
            <person name="Gasser R.B."/>
        </authorList>
    </citation>
    <scope>NUCLEOTIDE SEQUENCE [LARGE SCALE GENOMIC DNA]</scope>
    <source>
        <strain evidence="1">ISS588</strain>
    </source>
</reference>
<dbReference type="AlphaFoldDB" id="A0A0V1IEQ0"/>
<keyword evidence="2" id="KW-1185">Reference proteome</keyword>
<organism evidence="1 2">
    <name type="scientific">Trichinella pseudospiralis</name>
    <name type="common">Parasitic roundworm</name>
    <dbReference type="NCBI Taxonomy" id="6337"/>
    <lineage>
        <taxon>Eukaryota</taxon>
        <taxon>Metazoa</taxon>
        <taxon>Ecdysozoa</taxon>
        <taxon>Nematoda</taxon>
        <taxon>Enoplea</taxon>
        <taxon>Dorylaimia</taxon>
        <taxon>Trichinellida</taxon>
        <taxon>Trichinellidae</taxon>
        <taxon>Trichinella</taxon>
    </lineage>
</organism>